<evidence type="ECO:0000313" key="2">
    <source>
        <dbReference type="Proteomes" id="UP000077734"/>
    </source>
</evidence>
<dbReference type="EMBL" id="LUUL01000137">
    <property type="protein sequence ID" value="OAI21640.1"/>
    <property type="molecule type" value="Genomic_DNA"/>
</dbReference>
<reference evidence="1 2" key="1">
    <citation type="submission" date="2016-03" db="EMBL/GenBank/DDBJ databases">
        <authorList>
            <person name="Heylen K."/>
            <person name="De Vos P."/>
            <person name="Vekeman B."/>
        </authorList>
    </citation>
    <scope>NUCLEOTIDE SEQUENCE [LARGE SCALE GENOMIC DNA]</scope>
    <source>
        <strain evidence="1 2">R-49807</strain>
    </source>
</reference>
<dbReference type="AlphaFoldDB" id="A0A291IFT5"/>
<dbReference type="RefSeq" id="WP_157204664.1">
    <property type="nucleotide sequence ID" value="NZ_CP023669.1"/>
</dbReference>
<gene>
    <name evidence="1" type="ORF">A1356_20565</name>
</gene>
<protein>
    <submittedName>
        <fullName evidence="1">Uncharacterized protein</fullName>
    </submittedName>
</protein>
<dbReference type="KEGG" id="mko:MKLM6_0950"/>
<comment type="caution">
    <text evidence="1">The sequence shown here is derived from an EMBL/GenBank/DDBJ whole genome shotgun (WGS) entry which is preliminary data.</text>
</comment>
<name>A0A291IFT5_9GAMM</name>
<accession>A0A291IFT5</accession>
<keyword evidence="2" id="KW-1185">Reference proteome</keyword>
<sequence length="132" mass="14518">MDVWLAVISGKCMYSLSAVRYGMSNNDPVKDLANVAAAGSFNGARVAVMELVLPEAFAYQVCVDFVMSISGLKRKLSELLMLLWHDGWLLEEVPIMVQGHASRANPFWRECGPQQAPAVAAFVQRCLIANED</sequence>
<proteinExistence type="predicted"/>
<dbReference type="Proteomes" id="UP000077734">
    <property type="component" value="Unassembled WGS sequence"/>
</dbReference>
<organism evidence="1 2">
    <name type="scientific">Methylomonas koyamae</name>
    <dbReference type="NCBI Taxonomy" id="702114"/>
    <lineage>
        <taxon>Bacteria</taxon>
        <taxon>Pseudomonadati</taxon>
        <taxon>Pseudomonadota</taxon>
        <taxon>Gammaproteobacteria</taxon>
        <taxon>Methylococcales</taxon>
        <taxon>Methylococcaceae</taxon>
        <taxon>Methylomonas</taxon>
    </lineage>
</organism>
<evidence type="ECO:0000313" key="1">
    <source>
        <dbReference type="EMBL" id="OAI21640.1"/>
    </source>
</evidence>